<comment type="caution">
    <text evidence="3">The sequence shown here is derived from an EMBL/GenBank/DDBJ whole genome shotgun (WGS) entry which is preliminary data.</text>
</comment>
<dbReference type="RefSeq" id="WP_184305291.1">
    <property type="nucleotide sequence ID" value="NZ_JACHXU010000008.1"/>
</dbReference>
<reference evidence="3 4" key="1">
    <citation type="submission" date="2020-08" db="EMBL/GenBank/DDBJ databases">
        <title>Genomic Encyclopedia of Type Strains, Phase III (KMG-III): the genomes of soil and plant-associated and newly described type strains.</title>
        <authorList>
            <person name="Whitman W."/>
        </authorList>
    </citation>
    <scope>NUCLEOTIDE SEQUENCE [LARGE SCALE GENOMIC DNA]</scope>
    <source>
        <strain evidence="3 4">CECT 8075</strain>
    </source>
</reference>
<name>A0A7W5H629_9BACT</name>
<sequence length="351" mass="38127">MSNQDRTLDHYQELMTINATSHILRAARQIGLFDQLAEGQKTVETLAENLKIPQSRVFMLIQSLIAVGIIEQYQEDYALSSTARLLCQYDADLGDVTWNGLADALRRSPSDTPSDETTPNDSPITTKLQKRFDAIAATQWVHTPAAMQVAEILDLGSSPADPAALEGNGALPDEQPHESIELLDFGCGSAVWSSAMAFREPAMRVTAIDNQAALVAASATANSIGLTDRFETRVGDVPGVSLPDTTYDMVVIAQRLHAFDPSQIRKILDTAMASLKSGGRLIVIDSFRGPHQPMLAESLEVLRMQIQTSDGDVPELPVAEQRMKDAGFENIQFTFIAASRIGLGMMIGSKP</sequence>
<proteinExistence type="predicted"/>
<dbReference type="InterPro" id="IPR036390">
    <property type="entry name" value="WH_DNA-bd_sf"/>
</dbReference>
<organism evidence="3 4">
    <name type="scientific">Aporhodopirellula rubra</name>
    <dbReference type="NCBI Taxonomy" id="980271"/>
    <lineage>
        <taxon>Bacteria</taxon>
        <taxon>Pseudomonadati</taxon>
        <taxon>Planctomycetota</taxon>
        <taxon>Planctomycetia</taxon>
        <taxon>Pirellulales</taxon>
        <taxon>Pirellulaceae</taxon>
        <taxon>Aporhodopirellula</taxon>
    </lineage>
</organism>
<keyword evidence="3" id="KW-0489">Methyltransferase</keyword>
<dbReference type="Proteomes" id="UP000536179">
    <property type="component" value="Unassembled WGS sequence"/>
</dbReference>
<dbReference type="GO" id="GO:0046983">
    <property type="term" value="F:protein dimerization activity"/>
    <property type="evidence" value="ECO:0007669"/>
    <property type="project" value="InterPro"/>
</dbReference>
<dbReference type="InterPro" id="IPR029063">
    <property type="entry name" value="SAM-dependent_MTases_sf"/>
</dbReference>
<evidence type="ECO:0000313" key="4">
    <source>
        <dbReference type="Proteomes" id="UP000536179"/>
    </source>
</evidence>
<dbReference type="GO" id="GO:0008168">
    <property type="term" value="F:methyltransferase activity"/>
    <property type="evidence" value="ECO:0007669"/>
    <property type="project" value="UniProtKB-KW"/>
</dbReference>
<dbReference type="PROSITE" id="PS51683">
    <property type="entry name" value="SAM_OMT_II"/>
    <property type="match status" value="1"/>
</dbReference>
<dbReference type="Gene3D" id="3.40.50.150">
    <property type="entry name" value="Vaccinia Virus protein VP39"/>
    <property type="match status" value="1"/>
</dbReference>
<dbReference type="EMBL" id="JACHXU010000008">
    <property type="protein sequence ID" value="MBB3206858.1"/>
    <property type="molecule type" value="Genomic_DNA"/>
</dbReference>
<feature type="domain" description="Methyltransferase" evidence="2">
    <location>
        <begin position="183"/>
        <end position="279"/>
    </location>
</feature>
<dbReference type="SUPFAM" id="SSF46785">
    <property type="entry name" value="Winged helix' DNA-binding domain"/>
    <property type="match status" value="1"/>
</dbReference>
<dbReference type="InterPro" id="IPR036388">
    <property type="entry name" value="WH-like_DNA-bd_sf"/>
</dbReference>
<dbReference type="Pfam" id="PF13649">
    <property type="entry name" value="Methyltransf_25"/>
    <property type="match status" value="1"/>
</dbReference>
<dbReference type="GO" id="GO:0032259">
    <property type="term" value="P:methylation"/>
    <property type="evidence" value="ECO:0007669"/>
    <property type="project" value="UniProtKB-KW"/>
</dbReference>
<dbReference type="SUPFAM" id="SSF53335">
    <property type="entry name" value="S-adenosyl-L-methionine-dependent methyltransferases"/>
    <property type="match status" value="1"/>
</dbReference>
<evidence type="ECO:0000313" key="3">
    <source>
        <dbReference type="EMBL" id="MBB3206858.1"/>
    </source>
</evidence>
<dbReference type="AlphaFoldDB" id="A0A7W5H629"/>
<dbReference type="Gene3D" id="1.10.10.10">
    <property type="entry name" value="Winged helix-like DNA-binding domain superfamily/Winged helix DNA-binding domain"/>
    <property type="match status" value="1"/>
</dbReference>
<gene>
    <name evidence="3" type="ORF">FHS27_002672</name>
</gene>
<feature type="compositionally biased region" description="Polar residues" evidence="1">
    <location>
        <begin position="110"/>
        <end position="124"/>
    </location>
</feature>
<dbReference type="InterPro" id="IPR016461">
    <property type="entry name" value="COMT-like"/>
</dbReference>
<evidence type="ECO:0000256" key="1">
    <source>
        <dbReference type="SAM" id="MobiDB-lite"/>
    </source>
</evidence>
<feature type="region of interest" description="Disordered" evidence="1">
    <location>
        <begin position="104"/>
        <end position="124"/>
    </location>
</feature>
<keyword evidence="3" id="KW-0808">Transferase</keyword>
<protein>
    <submittedName>
        <fullName evidence="3">Precorrin-6B methylase 2</fullName>
    </submittedName>
</protein>
<evidence type="ECO:0000259" key="2">
    <source>
        <dbReference type="Pfam" id="PF13649"/>
    </source>
</evidence>
<keyword evidence="4" id="KW-1185">Reference proteome</keyword>
<accession>A0A7W5H629</accession>
<dbReference type="CDD" id="cd02440">
    <property type="entry name" value="AdoMet_MTases"/>
    <property type="match status" value="1"/>
</dbReference>
<dbReference type="InterPro" id="IPR041698">
    <property type="entry name" value="Methyltransf_25"/>
</dbReference>